<sequence length="175" mass="19410">MASVCISDCVNDACIVPAARPTYVNLQRWSEEEKLSTERRRPRPRAADGIYRRQMYLRSYTFSREDTVVPDSTTQNCLGKIRQRGRPAQIRGGRRRSRCFASVKAAATQASSGALLSMFRRLLCRVVKVTVARGRKFVTPCRRFIGISPTNGATNMKFGLLTVVVGILGVGVGLP</sequence>
<proteinExistence type="predicted"/>
<dbReference type="EMBL" id="OZ021742">
    <property type="protein sequence ID" value="CAK9327055.1"/>
    <property type="molecule type" value="Genomic_DNA"/>
</dbReference>
<organism evidence="1 2">
    <name type="scientific">Citrullus colocynthis</name>
    <name type="common">colocynth</name>
    <dbReference type="NCBI Taxonomy" id="252529"/>
    <lineage>
        <taxon>Eukaryota</taxon>
        <taxon>Viridiplantae</taxon>
        <taxon>Streptophyta</taxon>
        <taxon>Embryophyta</taxon>
        <taxon>Tracheophyta</taxon>
        <taxon>Spermatophyta</taxon>
        <taxon>Magnoliopsida</taxon>
        <taxon>eudicotyledons</taxon>
        <taxon>Gunneridae</taxon>
        <taxon>Pentapetalae</taxon>
        <taxon>rosids</taxon>
        <taxon>fabids</taxon>
        <taxon>Cucurbitales</taxon>
        <taxon>Cucurbitaceae</taxon>
        <taxon>Benincaseae</taxon>
        <taxon>Citrullus</taxon>
    </lineage>
</organism>
<evidence type="ECO:0000313" key="2">
    <source>
        <dbReference type="Proteomes" id="UP001642487"/>
    </source>
</evidence>
<evidence type="ECO:0000313" key="1">
    <source>
        <dbReference type="EMBL" id="CAK9327055.1"/>
    </source>
</evidence>
<reference evidence="1 2" key="1">
    <citation type="submission" date="2024-03" db="EMBL/GenBank/DDBJ databases">
        <authorList>
            <person name="Gkanogiannis A."/>
            <person name="Becerra Lopez-Lavalle L."/>
        </authorList>
    </citation>
    <scope>NUCLEOTIDE SEQUENCE [LARGE SCALE GENOMIC DNA]</scope>
</reference>
<name>A0ABP0Z5I4_9ROSI</name>
<dbReference type="Proteomes" id="UP001642487">
    <property type="component" value="Chromosome 8"/>
</dbReference>
<dbReference type="PANTHER" id="PTHR35304">
    <property type="entry name" value="OS05G0120300 PROTEIN-RELATED"/>
    <property type="match status" value="1"/>
</dbReference>
<dbReference type="PANTHER" id="PTHR35304:SF1">
    <property type="entry name" value="OS05G0120300 PROTEIN"/>
    <property type="match status" value="1"/>
</dbReference>
<accession>A0ABP0Z5I4</accession>
<keyword evidence="2" id="KW-1185">Reference proteome</keyword>
<protein>
    <submittedName>
        <fullName evidence="1">Uncharacterized protein</fullName>
    </submittedName>
</protein>
<gene>
    <name evidence="1" type="ORF">CITCOLO1_LOCUS19422</name>
</gene>